<sequence length="191" mass="21626">MILQAAQLGRSVSVDEVFTQTHLRKGTGTYVDELSRKTIEDFSTRLTQAREDVGGNPDAASRTNANEDIIKTQCWVDVVGGRRKEEFMGKTTCLSLYCCKRRGIKTSAIFIQHNMVGRKAYDEIRTRLQTLEDMFRKYIPQAAEILDPSSSHQAPTQPMQPTNVQSSNQQQPLAQQQEDEEETDSDDFNGY</sequence>
<dbReference type="InterPro" id="IPR004252">
    <property type="entry name" value="Probable_transposase_24"/>
</dbReference>
<keyword evidence="2" id="KW-1185">Reference proteome</keyword>
<protein>
    <submittedName>
        <fullName evidence="3">Uncharacterized protein LOC111242031</fullName>
    </submittedName>
</protein>
<dbReference type="Pfam" id="PF03004">
    <property type="entry name" value="Transposase_24"/>
    <property type="match status" value="1"/>
</dbReference>
<accession>A0A3Q0F8I2</accession>
<reference evidence="3" key="2">
    <citation type="submission" date="2025-08" db="UniProtKB">
        <authorList>
            <consortium name="RefSeq"/>
        </authorList>
    </citation>
    <scope>IDENTIFICATION</scope>
    <source>
        <tissue evidence="3">Leaf</tissue>
    </source>
</reference>
<organism evidence="2 3">
    <name type="scientific">Vigna radiata var. radiata</name>
    <name type="common">Mung bean</name>
    <name type="synonym">Phaseolus aureus</name>
    <dbReference type="NCBI Taxonomy" id="3916"/>
    <lineage>
        <taxon>Eukaryota</taxon>
        <taxon>Viridiplantae</taxon>
        <taxon>Streptophyta</taxon>
        <taxon>Embryophyta</taxon>
        <taxon>Tracheophyta</taxon>
        <taxon>Spermatophyta</taxon>
        <taxon>Magnoliopsida</taxon>
        <taxon>eudicotyledons</taxon>
        <taxon>Gunneridae</taxon>
        <taxon>Pentapetalae</taxon>
        <taxon>rosids</taxon>
        <taxon>fabids</taxon>
        <taxon>Fabales</taxon>
        <taxon>Fabaceae</taxon>
        <taxon>Papilionoideae</taxon>
        <taxon>50 kb inversion clade</taxon>
        <taxon>NPAAA clade</taxon>
        <taxon>indigoferoid/millettioid clade</taxon>
        <taxon>Phaseoleae</taxon>
        <taxon>Vigna</taxon>
    </lineage>
</organism>
<evidence type="ECO:0000313" key="2">
    <source>
        <dbReference type="Proteomes" id="UP000087766"/>
    </source>
</evidence>
<gene>
    <name evidence="3" type="primary">LOC111242031</name>
</gene>
<dbReference type="GeneID" id="111242031"/>
<dbReference type="KEGG" id="vra:111242031"/>
<feature type="region of interest" description="Disordered" evidence="1">
    <location>
        <begin position="147"/>
        <end position="191"/>
    </location>
</feature>
<evidence type="ECO:0000256" key="1">
    <source>
        <dbReference type="SAM" id="MobiDB-lite"/>
    </source>
</evidence>
<reference evidence="2" key="1">
    <citation type="journal article" date="2014" name="Nat. Commun.">
        <title>Genome sequence of mungbean and insights into evolution within Vigna species.</title>
        <authorList>
            <person name="Kang Y.J."/>
            <person name="Kim S.K."/>
            <person name="Kim M.Y."/>
            <person name="Lestari P."/>
            <person name="Kim K.H."/>
            <person name="Ha B.K."/>
            <person name="Jun T.H."/>
            <person name="Hwang W.J."/>
            <person name="Lee T."/>
            <person name="Lee J."/>
            <person name="Shim S."/>
            <person name="Yoon M.Y."/>
            <person name="Jang Y.E."/>
            <person name="Han K.S."/>
            <person name="Taeprayoon P."/>
            <person name="Yoon N."/>
            <person name="Somta P."/>
            <person name="Tanya P."/>
            <person name="Kim K.S."/>
            <person name="Gwag J.G."/>
            <person name="Moon J.K."/>
            <person name="Lee Y.H."/>
            <person name="Park B.S."/>
            <person name="Bombarely A."/>
            <person name="Doyle J.J."/>
            <person name="Jackson S.A."/>
            <person name="Schafleitner R."/>
            <person name="Srinives P."/>
            <person name="Varshney R.K."/>
            <person name="Lee S.H."/>
        </authorList>
    </citation>
    <scope>NUCLEOTIDE SEQUENCE [LARGE SCALE GENOMIC DNA]</scope>
    <source>
        <strain evidence="2">cv. VC1973A</strain>
    </source>
</reference>
<dbReference type="AlphaFoldDB" id="A0A3Q0F8I2"/>
<dbReference type="OrthoDB" id="1435328at2759"/>
<feature type="compositionally biased region" description="Polar residues" evidence="1">
    <location>
        <begin position="148"/>
        <end position="168"/>
    </location>
</feature>
<evidence type="ECO:0000313" key="3">
    <source>
        <dbReference type="RefSeq" id="XP_022638914.1"/>
    </source>
</evidence>
<dbReference type="RefSeq" id="XP_022638914.1">
    <property type="nucleotide sequence ID" value="XM_022783193.1"/>
</dbReference>
<proteinExistence type="predicted"/>
<feature type="compositionally biased region" description="Acidic residues" evidence="1">
    <location>
        <begin position="177"/>
        <end position="191"/>
    </location>
</feature>
<dbReference type="Proteomes" id="UP000087766">
    <property type="component" value="Chromosome 7"/>
</dbReference>
<name>A0A3Q0F8I2_VIGRR</name>